<accession>A0A1T4NGL9</accession>
<dbReference type="InterPro" id="IPR012340">
    <property type="entry name" value="NA-bd_OB-fold"/>
</dbReference>
<dbReference type="GO" id="GO:0003697">
    <property type="term" value="F:single-stranded DNA binding"/>
    <property type="evidence" value="ECO:0007669"/>
    <property type="project" value="InterPro"/>
</dbReference>
<protein>
    <recommendedName>
        <fullName evidence="2">Single-stranded DNA-binding protein</fullName>
    </recommendedName>
</protein>
<dbReference type="PIRSF" id="PIRSF002070">
    <property type="entry name" value="SSB"/>
    <property type="match status" value="1"/>
</dbReference>
<dbReference type="OrthoDB" id="9809878at2"/>
<dbReference type="EMBL" id="FUWY01000004">
    <property type="protein sequence ID" value="SJZ78206.1"/>
    <property type="molecule type" value="Genomic_DNA"/>
</dbReference>
<dbReference type="PROSITE" id="PS50935">
    <property type="entry name" value="SSB"/>
    <property type="match status" value="1"/>
</dbReference>
<dbReference type="STRING" id="118967.SAMN02745191_1617"/>
<dbReference type="GO" id="GO:0006260">
    <property type="term" value="P:DNA replication"/>
    <property type="evidence" value="ECO:0007669"/>
    <property type="project" value="InterPro"/>
</dbReference>
<dbReference type="SUPFAM" id="SSF50249">
    <property type="entry name" value="Nucleic acid-binding proteins"/>
    <property type="match status" value="1"/>
</dbReference>
<dbReference type="Gene3D" id="2.40.50.140">
    <property type="entry name" value="Nucleic acid-binding proteins"/>
    <property type="match status" value="1"/>
</dbReference>
<dbReference type="Proteomes" id="UP000243297">
    <property type="component" value="Unassembled WGS sequence"/>
</dbReference>
<proteinExistence type="predicted"/>
<name>A0A1T4NGL9_9FIRM</name>
<dbReference type="RefSeq" id="WP_159443758.1">
    <property type="nucleotide sequence ID" value="NZ_FUWY01000004.1"/>
</dbReference>
<keyword evidence="1 2" id="KW-0238">DNA-binding</keyword>
<dbReference type="InterPro" id="IPR000424">
    <property type="entry name" value="Primosome_PriB/ssb"/>
</dbReference>
<reference evidence="4" key="1">
    <citation type="submission" date="2017-02" db="EMBL/GenBank/DDBJ databases">
        <authorList>
            <person name="Varghese N."/>
            <person name="Submissions S."/>
        </authorList>
    </citation>
    <scope>NUCLEOTIDE SEQUENCE [LARGE SCALE GENOMIC DNA]</scope>
    <source>
        <strain evidence="4">ATCC 25662</strain>
    </source>
</reference>
<gene>
    <name evidence="3" type="ORF">SAMN02745191_1617</name>
</gene>
<evidence type="ECO:0000313" key="4">
    <source>
        <dbReference type="Proteomes" id="UP000243297"/>
    </source>
</evidence>
<evidence type="ECO:0000256" key="2">
    <source>
        <dbReference type="PIRNR" id="PIRNR002070"/>
    </source>
</evidence>
<evidence type="ECO:0000256" key="1">
    <source>
        <dbReference type="ARBA" id="ARBA00023125"/>
    </source>
</evidence>
<dbReference type="Pfam" id="PF00436">
    <property type="entry name" value="SSB"/>
    <property type="match status" value="1"/>
</dbReference>
<evidence type="ECO:0000313" key="3">
    <source>
        <dbReference type="EMBL" id="SJZ78206.1"/>
    </source>
</evidence>
<dbReference type="CDD" id="cd04496">
    <property type="entry name" value="SSB_OBF"/>
    <property type="match status" value="1"/>
</dbReference>
<sequence length="109" mass="11903">MLNQCVLVGKVKEMPVIKKTANGIANATLLLDVERGFRNANGEVDIDTFSITLWRGVAEECMSICTPGSLIGVRGRLQANVHSANNDVTYYNAEVIAEKVSFLSRDSKD</sequence>
<dbReference type="AlphaFoldDB" id="A0A1T4NGL9"/>
<dbReference type="InterPro" id="IPR011344">
    <property type="entry name" value="ssDNA-bd"/>
</dbReference>
<keyword evidence="4" id="KW-1185">Reference proteome</keyword>
<organism evidence="3 4">
    <name type="scientific">Anaerorhabdus furcosa</name>
    <dbReference type="NCBI Taxonomy" id="118967"/>
    <lineage>
        <taxon>Bacteria</taxon>
        <taxon>Bacillati</taxon>
        <taxon>Bacillota</taxon>
        <taxon>Erysipelotrichia</taxon>
        <taxon>Erysipelotrichales</taxon>
        <taxon>Erysipelotrichaceae</taxon>
        <taxon>Anaerorhabdus</taxon>
    </lineage>
</organism>